<feature type="chain" id="PRO_5030896210" evidence="3">
    <location>
        <begin position="20"/>
        <end position="306"/>
    </location>
</feature>
<gene>
    <name evidence="5" type="ORF">HBF25_09145</name>
</gene>
<dbReference type="Gene3D" id="2.40.30.170">
    <property type="match status" value="1"/>
</dbReference>
<dbReference type="Pfam" id="PF25917">
    <property type="entry name" value="BSH_RND"/>
    <property type="match status" value="1"/>
</dbReference>
<dbReference type="PANTHER" id="PTHR30469">
    <property type="entry name" value="MULTIDRUG RESISTANCE PROTEIN MDTA"/>
    <property type="match status" value="1"/>
</dbReference>
<keyword evidence="6" id="KW-1185">Reference proteome</keyword>
<dbReference type="InterPro" id="IPR058625">
    <property type="entry name" value="MdtA-like_BSH"/>
</dbReference>
<comment type="caution">
    <text evidence="5">The sequence shown here is derived from an EMBL/GenBank/DDBJ whole genome shotgun (WGS) entry which is preliminary data.</text>
</comment>
<keyword evidence="3" id="KW-0732">Signal</keyword>
<dbReference type="EMBL" id="JAARLZ010000004">
    <property type="protein sequence ID" value="NII06549.1"/>
    <property type="molecule type" value="Genomic_DNA"/>
</dbReference>
<protein>
    <submittedName>
        <fullName evidence="5">HlyD family efflux transporter periplasmic adaptor subunit</fullName>
    </submittedName>
</protein>
<accession>A0A7X5UA22</accession>
<sequence>MNARPLLSLAALATALALAACSHNDPAPAAATAATPAYAAMARGRVDVEGGLVNLAMPREGIVTEVSAHEGDKVRKGQLLAVLDTEPAKLAVSAAEAEQAQAQAQVKQLEGRLKAAQLHAKRLTDAASAGAGDGQSADDAHAGAAQLQGELEAARANVALTTQKLASARYDLAQHSLRAPLAAEVVKRSIQPGTSVSAQSGAAFILLPERSKIVRAELNESFVGNVHPGMVAQILDDNGSDQTPIAAHVQRIGAVFSASTLEEDPTVRANSRAVDCILTLDNPDGQAMRIGQRVLVRFVNDEKAAK</sequence>
<evidence type="ECO:0000256" key="2">
    <source>
        <dbReference type="SAM" id="Coils"/>
    </source>
</evidence>
<dbReference type="GO" id="GO:0015562">
    <property type="term" value="F:efflux transmembrane transporter activity"/>
    <property type="evidence" value="ECO:0007669"/>
    <property type="project" value="TreeGrafter"/>
</dbReference>
<dbReference type="PANTHER" id="PTHR30469:SF15">
    <property type="entry name" value="HLYD FAMILY OF SECRETION PROTEINS"/>
    <property type="match status" value="1"/>
</dbReference>
<name>A0A7X5UA22_9GAMM</name>
<evidence type="ECO:0000256" key="3">
    <source>
        <dbReference type="SAM" id="SignalP"/>
    </source>
</evidence>
<proteinExistence type="inferred from homology"/>
<reference evidence="5 6" key="1">
    <citation type="submission" date="2020-03" db="EMBL/GenBank/DDBJ databases">
        <authorList>
            <person name="Lai Q."/>
        </authorList>
    </citation>
    <scope>NUCLEOTIDE SEQUENCE [LARGE SCALE GENOMIC DNA]</scope>
    <source>
        <strain evidence="5 6">CCUG 25036</strain>
    </source>
</reference>
<dbReference type="AlphaFoldDB" id="A0A7X5UA22"/>
<dbReference type="RefSeq" id="WP_166947617.1">
    <property type="nucleotide sequence ID" value="NZ_JAARLZ010000004.1"/>
</dbReference>
<dbReference type="Proteomes" id="UP000490980">
    <property type="component" value="Unassembled WGS sequence"/>
</dbReference>
<dbReference type="SUPFAM" id="SSF111369">
    <property type="entry name" value="HlyD-like secretion proteins"/>
    <property type="match status" value="1"/>
</dbReference>
<organism evidence="5 6">
    <name type="scientific">Luteibacter anthropi</name>
    <dbReference type="NCBI Taxonomy" id="564369"/>
    <lineage>
        <taxon>Bacteria</taxon>
        <taxon>Pseudomonadati</taxon>
        <taxon>Pseudomonadota</taxon>
        <taxon>Gammaproteobacteria</taxon>
        <taxon>Lysobacterales</taxon>
        <taxon>Rhodanobacteraceae</taxon>
        <taxon>Luteibacter</taxon>
    </lineage>
</organism>
<feature type="domain" description="Multidrug resistance protein MdtA-like barrel-sandwich hybrid" evidence="4">
    <location>
        <begin position="60"/>
        <end position="205"/>
    </location>
</feature>
<evidence type="ECO:0000256" key="1">
    <source>
        <dbReference type="ARBA" id="ARBA00009477"/>
    </source>
</evidence>
<evidence type="ECO:0000259" key="4">
    <source>
        <dbReference type="Pfam" id="PF25917"/>
    </source>
</evidence>
<dbReference type="PROSITE" id="PS51257">
    <property type="entry name" value="PROKAR_LIPOPROTEIN"/>
    <property type="match status" value="1"/>
</dbReference>
<comment type="similarity">
    <text evidence="1">Belongs to the membrane fusion protein (MFP) (TC 8.A.1) family.</text>
</comment>
<feature type="coiled-coil region" evidence="2">
    <location>
        <begin position="92"/>
        <end position="164"/>
    </location>
</feature>
<evidence type="ECO:0000313" key="5">
    <source>
        <dbReference type="EMBL" id="NII06549.1"/>
    </source>
</evidence>
<dbReference type="GO" id="GO:1990281">
    <property type="term" value="C:efflux pump complex"/>
    <property type="evidence" value="ECO:0007669"/>
    <property type="project" value="TreeGrafter"/>
</dbReference>
<keyword evidence="2" id="KW-0175">Coiled coil</keyword>
<evidence type="ECO:0000313" key="6">
    <source>
        <dbReference type="Proteomes" id="UP000490980"/>
    </source>
</evidence>
<dbReference type="Gene3D" id="2.40.50.100">
    <property type="match status" value="1"/>
</dbReference>
<feature type="signal peptide" evidence="3">
    <location>
        <begin position="1"/>
        <end position="19"/>
    </location>
</feature>
<dbReference type="Gene3D" id="1.10.287.470">
    <property type="entry name" value="Helix hairpin bin"/>
    <property type="match status" value="1"/>
</dbReference>